<reference evidence="5" key="2">
    <citation type="journal article" date="2018" name="Environ. Sci. Technol.">
        <title>The Toxicogenome of Hyalella azteca: A Model for Sediment Ecotoxicology and Evolutionary Toxicology.</title>
        <authorList>
            <person name="Poynton H.C."/>
            <person name="Hasenbein S."/>
            <person name="Benoit J.B."/>
            <person name="Sepulveda M.S."/>
            <person name="Poelchau M.F."/>
            <person name="Hughes D.S.T."/>
            <person name="Murali S.C."/>
            <person name="Chen S."/>
            <person name="Glastad K.M."/>
            <person name="Goodisman M.A.D."/>
            <person name="Werren J.H."/>
            <person name="Vineis J.H."/>
            <person name="Bowen J.L."/>
            <person name="Friedrich M."/>
            <person name="Jones J."/>
            <person name="Robertson H.M."/>
            <person name="Feyereisen R."/>
            <person name="Mechler-Hickson A."/>
            <person name="Mathers N."/>
            <person name="Lee C.E."/>
            <person name="Colbourne J.K."/>
            <person name="Biales A."/>
            <person name="Johnston J.S."/>
            <person name="Wellborn G.A."/>
            <person name="Rosendale A.J."/>
            <person name="Cridge A.G."/>
            <person name="Munoz-Torres M.C."/>
            <person name="Bain P.A."/>
            <person name="Manny A.R."/>
            <person name="Major K.M."/>
            <person name="Lambert F.N."/>
            <person name="Vulpe C.D."/>
            <person name="Tuck P."/>
            <person name="Blalock B.J."/>
            <person name="Lin Y.Y."/>
            <person name="Smith M.E."/>
            <person name="Ochoa-Acuna H."/>
            <person name="Chen M.M."/>
            <person name="Childers C.P."/>
            <person name="Qu J."/>
            <person name="Dugan S."/>
            <person name="Lee S.L."/>
            <person name="Chao H."/>
            <person name="Dinh H."/>
            <person name="Han Y."/>
            <person name="Doddapaneni H."/>
            <person name="Worley K.C."/>
            <person name="Muzny D.M."/>
            <person name="Gibbs R.A."/>
            <person name="Richards S."/>
        </authorList>
    </citation>
    <scope>NUCLEOTIDE SEQUENCE</scope>
    <source>
        <strain evidence="5">HAZT.00-mixed</strain>
        <tissue evidence="5">Whole organism</tissue>
    </source>
</reference>
<comment type="similarity">
    <text evidence="1">Belongs to the CDPF1 family.</text>
</comment>
<dbReference type="InterPro" id="IPR042426">
    <property type="entry name" value="CDPF1"/>
</dbReference>
<dbReference type="Proteomes" id="UP000711488">
    <property type="component" value="Unassembled WGS sequence"/>
</dbReference>
<organism evidence="5">
    <name type="scientific">Hyalella azteca</name>
    <name type="common">Amphipod</name>
    <dbReference type="NCBI Taxonomy" id="294128"/>
    <lineage>
        <taxon>Eukaryota</taxon>
        <taxon>Metazoa</taxon>
        <taxon>Ecdysozoa</taxon>
        <taxon>Arthropoda</taxon>
        <taxon>Crustacea</taxon>
        <taxon>Multicrustacea</taxon>
        <taxon>Malacostraca</taxon>
        <taxon>Eumalacostraca</taxon>
        <taxon>Peracarida</taxon>
        <taxon>Amphipoda</taxon>
        <taxon>Senticaudata</taxon>
        <taxon>Talitrida</taxon>
        <taxon>Talitroidea</taxon>
        <taxon>Hyalellidae</taxon>
        <taxon>Hyalella</taxon>
    </lineage>
</organism>
<feature type="region of interest" description="Disordered" evidence="3">
    <location>
        <begin position="1"/>
        <end position="23"/>
    </location>
</feature>
<proteinExistence type="inferred from homology"/>
<accession>A0A6A0HA03</accession>
<dbReference type="Pfam" id="PF10170">
    <property type="entry name" value="C6_DPF"/>
    <property type="match status" value="1"/>
</dbReference>
<reference evidence="5" key="1">
    <citation type="submission" date="2014-08" db="EMBL/GenBank/DDBJ databases">
        <authorList>
            <person name="Murali S."/>
            <person name="Richards S."/>
            <person name="Bandaranaike D."/>
            <person name="Bellair M."/>
            <person name="Blankenburg K."/>
            <person name="Chao H."/>
            <person name="Dinh H."/>
            <person name="Doddapaneni H."/>
            <person name="Dugan-Rocha S."/>
            <person name="Elkadiri S."/>
            <person name="Gnanaolivu R."/>
            <person name="Hughes D."/>
            <person name="Lee S."/>
            <person name="Li M."/>
            <person name="Ming W."/>
            <person name="Munidasa M."/>
            <person name="Muniz J."/>
            <person name="Nguyen L."/>
            <person name="Osuji N."/>
            <person name="Pu L.-L."/>
            <person name="Puazo M."/>
            <person name="Skinner E."/>
            <person name="Qu C."/>
            <person name="Quiroz J."/>
            <person name="Raj R."/>
            <person name="Weissenberger G."/>
            <person name="Xin Y."/>
            <person name="Zou X."/>
            <person name="Han Y."/>
            <person name="Worley K."/>
            <person name="Muzny D."/>
            <person name="Gibbs R."/>
        </authorList>
    </citation>
    <scope>NUCLEOTIDE SEQUENCE</scope>
    <source>
        <strain evidence="5">HAZT.00-mixed</strain>
        <tissue evidence="5">Whole organism</tissue>
    </source>
</reference>
<reference evidence="5" key="3">
    <citation type="submission" date="2019-06" db="EMBL/GenBank/DDBJ databases">
        <authorList>
            <person name="Poynton C."/>
            <person name="Hasenbein S."/>
            <person name="Benoit J.B."/>
            <person name="Sepulveda M.S."/>
            <person name="Poelchau M.F."/>
            <person name="Murali S.C."/>
            <person name="Chen S."/>
            <person name="Glastad K.M."/>
            <person name="Werren J.H."/>
            <person name="Vineis J.H."/>
            <person name="Bowen J.L."/>
            <person name="Friedrich M."/>
            <person name="Jones J."/>
            <person name="Robertson H.M."/>
            <person name="Feyereisen R."/>
            <person name="Mechler-Hickson A."/>
            <person name="Mathers N."/>
            <person name="Lee C.E."/>
            <person name="Colbourne J.K."/>
            <person name="Biales A."/>
            <person name="Johnston J.S."/>
            <person name="Wellborn G.A."/>
            <person name="Rosendale A.J."/>
            <person name="Cridge A.G."/>
            <person name="Munoz-Torres M.C."/>
            <person name="Bain P.A."/>
            <person name="Manny A.R."/>
            <person name="Major K.M."/>
            <person name="Lambert F.N."/>
            <person name="Vulpe C.D."/>
            <person name="Tuck P."/>
            <person name="Blalock B.J."/>
            <person name="Lin Y.-Y."/>
            <person name="Smith M.E."/>
            <person name="Ochoa-Acuna H."/>
            <person name="Chen M.-J.M."/>
            <person name="Childers C.P."/>
            <person name="Qu J."/>
            <person name="Dugan S."/>
            <person name="Lee S.L."/>
            <person name="Chao H."/>
            <person name="Dinh H."/>
            <person name="Han Y."/>
            <person name="Doddapaneni H."/>
            <person name="Worley K.C."/>
            <person name="Muzny D.M."/>
            <person name="Gibbs R.A."/>
            <person name="Richards S."/>
        </authorList>
    </citation>
    <scope>NUCLEOTIDE SEQUENCE</scope>
    <source>
        <strain evidence="5">HAZT.00-mixed</strain>
        <tissue evidence="5">Whole organism</tissue>
    </source>
</reference>
<evidence type="ECO:0000259" key="4">
    <source>
        <dbReference type="Pfam" id="PF10170"/>
    </source>
</evidence>
<gene>
    <name evidence="5" type="ORF">HAZT_HAZT003523</name>
</gene>
<feature type="compositionally biased region" description="Polar residues" evidence="3">
    <location>
        <begin position="1"/>
        <end position="10"/>
    </location>
</feature>
<evidence type="ECO:0000256" key="1">
    <source>
        <dbReference type="ARBA" id="ARBA00007917"/>
    </source>
</evidence>
<dbReference type="InterPro" id="IPR018785">
    <property type="entry name" value="CDPF1_dom"/>
</dbReference>
<evidence type="ECO:0000256" key="3">
    <source>
        <dbReference type="SAM" id="MobiDB-lite"/>
    </source>
</evidence>
<dbReference type="PRINTS" id="PR01995">
    <property type="entry name" value="UPF0595"/>
</dbReference>
<feature type="compositionally biased region" description="Low complexity" evidence="3">
    <location>
        <begin position="11"/>
        <end position="23"/>
    </location>
</feature>
<dbReference type="PANTHER" id="PTHR31849:SF1">
    <property type="entry name" value="CYSTEINE-RICH DPF MOTIF DOMAIN-CONTAINING PROTEIN 1"/>
    <property type="match status" value="1"/>
</dbReference>
<dbReference type="AlphaFoldDB" id="A0A6A0HA03"/>
<sequence>MSALTQVNPDATTTTTEGGATTNTTAKDAAESDAGTFSCSCCGLTERYAYFGRNPRFLKNIVFLEDCYVIEDPFSGARNDSFTVTGSHCVACSARVCQSPDCSVFYSKRFCLNCARKNIHEMPTEMRVKINK</sequence>
<dbReference type="EMBL" id="JQDR03005003">
    <property type="protein sequence ID" value="KAA0201797.1"/>
    <property type="molecule type" value="Genomic_DNA"/>
</dbReference>
<comment type="caution">
    <text evidence="5">The sequence shown here is derived from an EMBL/GenBank/DDBJ whole genome shotgun (WGS) entry which is preliminary data.</text>
</comment>
<dbReference type="PANTHER" id="PTHR31849">
    <property type="entry name" value="CYSTEINE-RICH PDF MOTIF DOMAIN-CONTAINING PROTEIN 1"/>
    <property type="match status" value="1"/>
</dbReference>
<protein>
    <recommendedName>
        <fullName evidence="2">Cysteine-rich DPF motif domain-containing protein 1</fullName>
    </recommendedName>
</protein>
<feature type="domain" description="Cysteine-rich DPF motif" evidence="4">
    <location>
        <begin position="37"/>
        <end position="130"/>
    </location>
</feature>
<evidence type="ECO:0000256" key="2">
    <source>
        <dbReference type="ARBA" id="ARBA00014801"/>
    </source>
</evidence>
<evidence type="ECO:0000313" key="5">
    <source>
        <dbReference type="EMBL" id="KAA0201797.1"/>
    </source>
</evidence>
<name>A0A6A0HA03_HYAAZ</name>